<gene>
    <name evidence="3" type="ORF">EPA93_09795</name>
</gene>
<keyword evidence="1" id="KW-0560">Oxidoreductase</keyword>
<dbReference type="AlphaFoldDB" id="A0A4P6JNH9"/>
<organism evidence="3 4">
    <name type="scientific">Ktedonosporobacter rubrisoli</name>
    <dbReference type="NCBI Taxonomy" id="2509675"/>
    <lineage>
        <taxon>Bacteria</taxon>
        <taxon>Bacillati</taxon>
        <taxon>Chloroflexota</taxon>
        <taxon>Ktedonobacteria</taxon>
        <taxon>Ktedonobacterales</taxon>
        <taxon>Ktedonosporobacteraceae</taxon>
        <taxon>Ktedonosporobacter</taxon>
    </lineage>
</organism>
<dbReference type="EMBL" id="CP035758">
    <property type="protein sequence ID" value="QBD76286.1"/>
    <property type="molecule type" value="Genomic_DNA"/>
</dbReference>
<dbReference type="InterPro" id="IPR018170">
    <property type="entry name" value="Aldo/ket_reductase_CS"/>
</dbReference>
<dbReference type="InterPro" id="IPR050523">
    <property type="entry name" value="AKR_Detox_Biosynth"/>
</dbReference>
<keyword evidence="4" id="KW-1185">Reference proteome</keyword>
<dbReference type="InterPro" id="IPR036812">
    <property type="entry name" value="NAD(P)_OxRdtase_dom_sf"/>
</dbReference>
<dbReference type="SUPFAM" id="SSF51430">
    <property type="entry name" value="NAD(P)-linked oxidoreductase"/>
    <property type="match status" value="1"/>
</dbReference>
<dbReference type="CDD" id="cd19093">
    <property type="entry name" value="AKR_AtPLR-like"/>
    <property type="match status" value="1"/>
</dbReference>
<protein>
    <submittedName>
        <fullName evidence="3">Aldo/keto reductase</fullName>
    </submittedName>
</protein>
<reference evidence="3 4" key="1">
    <citation type="submission" date="2019-01" db="EMBL/GenBank/DDBJ databases">
        <title>Ktedonosporobacter rubrisoli SCAWS-G2.</title>
        <authorList>
            <person name="Huang Y."/>
            <person name="Yan B."/>
        </authorList>
    </citation>
    <scope>NUCLEOTIDE SEQUENCE [LARGE SCALE GENOMIC DNA]</scope>
    <source>
        <strain evidence="3 4">SCAWS-G2</strain>
    </source>
</reference>
<dbReference type="RefSeq" id="WP_129886927.1">
    <property type="nucleotide sequence ID" value="NZ_CP035758.1"/>
</dbReference>
<sequence length="320" mass="36139">MIQVGQRQLGASGIMVPSLGIGIWSWGDRQYWDYGQNYTREDISQAYKVCLDAGLNFFDTAEIYGSGMSERLLGDCMRADGRPIVIASKFAPLLLRFSARSLLTALDHSLERLGVERIDLYQIHWPSWRIGIQPLMDTLAEAVRSGKVRAVGVSNYSAVQMRMAYERLKRYEIPLASNQVHYSLLNRKPESNGVLAACRELNVALIAYSPLEQGLLTGKYRVTLANEQPITGSRRFIPAFSTAQRQKMEPLMETLTQIARVHDKTCGQVALNWLLEKDEHIIPIPGARNMRQAQENTGALGWRITPEEQKRLDTASELWL</sequence>
<dbReference type="Proteomes" id="UP000290365">
    <property type="component" value="Chromosome"/>
</dbReference>
<feature type="domain" description="NADP-dependent oxidoreductase" evidence="2">
    <location>
        <begin position="19"/>
        <end position="316"/>
    </location>
</feature>
<dbReference type="PROSITE" id="PS00062">
    <property type="entry name" value="ALDOKETO_REDUCTASE_2"/>
    <property type="match status" value="1"/>
</dbReference>
<dbReference type="InterPro" id="IPR023210">
    <property type="entry name" value="NADP_OxRdtase_dom"/>
</dbReference>
<name>A0A4P6JNH9_KTERU</name>
<dbReference type="PRINTS" id="PR00069">
    <property type="entry name" value="ALDKETRDTASE"/>
</dbReference>
<dbReference type="InterPro" id="IPR020471">
    <property type="entry name" value="AKR"/>
</dbReference>
<dbReference type="PANTHER" id="PTHR43364">
    <property type="entry name" value="NADH-SPECIFIC METHYLGLYOXAL REDUCTASE-RELATED"/>
    <property type="match status" value="1"/>
</dbReference>
<dbReference type="Pfam" id="PF00248">
    <property type="entry name" value="Aldo_ket_red"/>
    <property type="match status" value="1"/>
</dbReference>
<dbReference type="PANTHER" id="PTHR43364:SF4">
    <property type="entry name" value="NAD(P)-LINKED OXIDOREDUCTASE SUPERFAMILY PROTEIN"/>
    <property type="match status" value="1"/>
</dbReference>
<evidence type="ECO:0000259" key="2">
    <source>
        <dbReference type="Pfam" id="PF00248"/>
    </source>
</evidence>
<accession>A0A4P6JNH9</accession>
<evidence type="ECO:0000313" key="4">
    <source>
        <dbReference type="Proteomes" id="UP000290365"/>
    </source>
</evidence>
<dbReference type="GO" id="GO:0016491">
    <property type="term" value="F:oxidoreductase activity"/>
    <property type="evidence" value="ECO:0007669"/>
    <property type="project" value="UniProtKB-KW"/>
</dbReference>
<dbReference type="Gene3D" id="3.20.20.100">
    <property type="entry name" value="NADP-dependent oxidoreductase domain"/>
    <property type="match status" value="1"/>
</dbReference>
<dbReference type="OrthoDB" id="9773828at2"/>
<dbReference type="KEGG" id="kbs:EPA93_09795"/>
<evidence type="ECO:0000256" key="1">
    <source>
        <dbReference type="ARBA" id="ARBA00023002"/>
    </source>
</evidence>
<evidence type="ECO:0000313" key="3">
    <source>
        <dbReference type="EMBL" id="QBD76286.1"/>
    </source>
</evidence>
<proteinExistence type="predicted"/>